<dbReference type="Gene3D" id="3.20.20.140">
    <property type="entry name" value="Metal-dependent hydrolases"/>
    <property type="match status" value="1"/>
</dbReference>
<evidence type="ECO:0000256" key="4">
    <source>
        <dbReference type="ARBA" id="ARBA00051722"/>
    </source>
</evidence>
<accession>A0A8J3BPE1</accession>
<dbReference type="AlphaFoldDB" id="A0A8J3BPE1"/>
<organism evidence="5 6">
    <name type="scientific">Yeosuana aromativorans</name>
    <dbReference type="NCBI Taxonomy" id="288019"/>
    <lineage>
        <taxon>Bacteria</taxon>
        <taxon>Pseudomonadati</taxon>
        <taxon>Bacteroidota</taxon>
        <taxon>Flavobacteriia</taxon>
        <taxon>Flavobacteriales</taxon>
        <taxon>Flavobacteriaceae</taxon>
        <taxon>Yeosuana</taxon>
    </lineage>
</organism>
<protein>
    <recommendedName>
        <fullName evidence="2">protein-tyrosine-phosphatase</fullName>
        <ecNumber evidence="2">3.1.3.48</ecNumber>
    </recommendedName>
</protein>
<dbReference type="EC" id="3.1.3.48" evidence="2"/>
<evidence type="ECO:0000256" key="2">
    <source>
        <dbReference type="ARBA" id="ARBA00013064"/>
    </source>
</evidence>
<proteinExistence type="inferred from homology"/>
<dbReference type="GO" id="GO:0004725">
    <property type="term" value="F:protein tyrosine phosphatase activity"/>
    <property type="evidence" value="ECO:0007669"/>
    <property type="project" value="UniProtKB-EC"/>
</dbReference>
<dbReference type="EMBL" id="BMNR01000005">
    <property type="protein sequence ID" value="GGK29127.1"/>
    <property type="molecule type" value="Genomic_DNA"/>
</dbReference>
<evidence type="ECO:0000313" key="5">
    <source>
        <dbReference type="EMBL" id="GGK29127.1"/>
    </source>
</evidence>
<dbReference type="Pfam" id="PF19567">
    <property type="entry name" value="CpsB_CapC"/>
    <property type="match status" value="1"/>
</dbReference>
<keyword evidence="6" id="KW-1185">Reference proteome</keyword>
<comment type="caution">
    <text evidence="5">The sequence shown here is derived from an EMBL/GenBank/DDBJ whole genome shotgun (WGS) entry which is preliminary data.</text>
</comment>
<reference evidence="5" key="1">
    <citation type="journal article" date="2014" name="Int. J. Syst. Evol. Microbiol.">
        <title>Complete genome sequence of Corynebacterium casei LMG S-19264T (=DSM 44701T), isolated from a smear-ripened cheese.</title>
        <authorList>
            <consortium name="US DOE Joint Genome Institute (JGI-PGF)"/>
            <person name="Walter F."/>
            <person name="Albersmeier A."/>
            <person name="Kalinowski J."/>
            <person name="Ruckert C."/>
        </authorList>
    </citation>
    <scope>NUCLEOTIDE SEQUENCE</scope>
    <source>
        <strain evidence="5">JCM 12862</strain>
    </source>
</reference>
<dbReference type="InterPro" id="IPR016667">
    <property type="entry name" value="Caps_polysacc_synth_CpsB/CapC"/>
</dbReference>
<dbReference type="InterPro" id="IPR016195">
    <property type="entry name" value="Pol/histidinol_Pase-like"/>
</dbReference>
<dbReference type="PANTHER" id="PTHR39181:SF1">
    <property type="entry name" value="TYROSINE-PROTEIN PHOSPHATASE YWQE"/>
    <property type="match status" value="1"/>
</dbReference>
<dbReference type="SUPFAM" id="SSF89550">
    <property type="entry name" value="PHP domain-like"/>
    <property type="match status" value="1"/>
</dbReference>
<gene>
    <name evidence="5" type="ORF">GCM10007962_24220</name>
</gene>
<keyword evidence="3" id="KW-0378">Hydrolase</keyword>
<evidence type="ECO:0000313" key="6">
    <source>
        <dbReference type="Proteomes" id="UP000612329"/>
    </source>
</evidence>
<dbReference type="GO" id="GO:0030145">
    <property type="term" value="F:manganese ion binding"/>
    <property type="evidence" value="ECO:0007669"/>
    <property type="project" value="InterPro"/>
</dbReference>
<comment type="similarity">
    <text evidence="1">Belongs to the metallo-dependent hydrolases superfamily. CpsB/CapC family.</text>
</comment>
<name>A0A8J3BPE1_9FLAO</name>
<comment type="catalytic activity">
    <reaction evidence="4">
        <text>O-phospho-L-tyrosyl-[protein] + H2O = L-tyrosyl-[protein] + phosphate</text>
        <dbReference type="Rhea" id="RHEA:10684"/>
        <dbReference type="Rhea" id="RHEA-COMP:10136"/>
        <dbReference type="Rhea" id="RHEA-COMP:20101"/>
        <dbReference type="ChEBI" id="CHEBI:15377"/>
        <dbReference type="ChEBI" id="CHEBI:43474"/>
        <dbReference type="ChEBI" id="CHEBI:46858"/>
        <dbReference type="ChEBI" id="CHEBI:61978"/>
        <dbReference type="EC" id="3.1.3.48"/>
    </reaction>
</comment>
<sequence>MVTIFSKKLFLTDLLEGFVDIHCHILPEIDDGAKSVSQSIQLIKKMQDLGVQQFIATPHIMQDFYPNDDQSIGNAYQNLIAALAKTKSNDVVINPSAEYMMDSHFEKLLDNKNLFPLKENYVLVEMSYLQPPINLEAIIHNIILKGYIPVLAHPERYPFYHNKKEYYKILKQLGCLFQLNLLSLSEHYGKSIQKMALYLLEENLIDFVGSDVHNDNHIHKLSNLVLTKSQKKWVVQSIEQTKTDFLVS</sequence>
<dbReference type="Proteomes" id="UP000612329">
    <property type="component" value="Unassembled WGS sequence"/>
</dbReference>
<dbReference type="RefSeq" id="WP_188653473.1">
    <property type="nucleotide sequence ID" value="NZ_BMNR01000005.1"/>
</dbReference>
<evidence type="ECO:0000256" key="3">
    <source>
        <dbReference type="ARBA" id="ARBA00022801"/>
    </source>
</evidence>
<dbReference type="PANTHER" id="PTHR39181">
    <property type="entry name" value="TYROSINE-PROTEIN PHOSPHATASE YWQE"/>
    <property type="match status" value="1"/>
</dbReference>
<evidence type="ECO:0000256" key="1">
    <source>
        <dbReference type="ARBA" id="ARBA00005750"/>
    </source>
</evidence>
<reference evidence="5" key="2">
    <citation type="submission" date="2020-09" db="EMBL/GenBank/DDBJ databases">
        <authorList>
            <person name="Sun Q."/>
            <person name="Ohkuma M."/>
        </authorList>
    </citation>
    <scope>NUCLEOTIDE SEQUENCE</scope>
    <source>
        <strain evidence="5">JCM 12862</strain>
    </source>
</reference>